<organism evidence="2 3">
    <name type="scientific">Nocardiopsis lambiniae</name>
    <dbReference type="NCBI Taxonomy" id="3075539"/>
    <lineage>
        <taxon>Bacteria</taxon>
        <taxon>Bacillati</taxon>
        <taxon>Actinomycetota</taxon>
        <taxon>Actinomycetes</taxon>
        <taxon>Streptosporangiales</taxon>
        <taxon>Nocardiopsidaceae</taxon>
        <taxon>Nocardiopsis</taxon>
    </lineage>
</organism>
<name>A0ABU2MDF9_9ACTN</name>
<gene>
    <name evidence="2" type="ORF">RM479_20075</name>
</gene>
<evidence type="ECO:0000313" key="3">
    <source>
        <dbReference type="Proteomes" id="UP001183390"/>
    </source>
</evidence>
<dbReference type="EMBL" id="JAVREP010000015">
    <property type="protein sequence ID" value="MDT0330721.1"/>
    <property type="molecule type" value="Genomic_DNA"/>
</dbReference>
<sequence>MKRIAGIALMTLAAGAALGFTAAPASAGGHDGYHGYHGHHGMKPASPLHGYSGHGDWDRWGGEDDGGHGYY</sequence>
<keyword evidence="1" id="KW-0732">Signal</keyword>
<reference evidence="3" key="1">
    <citation type="submission" date="2023-07" db="EMBL/GenBank/DDBJ databases">
        <title>30 novel species of actinomycetes from the DSMZ collection.</title>
        <authorList>
            <person name="Nouioui I."/>
        </authorList>
    </citation>
    <scope>NUCLEOTIDE SEQUENCE [LARGE SCALE GENOMIC DNA]</scope>
    <source>
        <strain evidence="3">DSM 44743</strain>
    </source>
</reference>
<comment type="caution">
    <text evidence="2">The sequence shown here is derived from an EMBL/GenBank/DDBJ whole genome shotgun (WGS) entry which is preliminary data.</text>
</comment>
<feature type="signal peptide" evidence="1">
    <location>
        <begin position="1"/>
        <end position="27"/>
    </location>
</feature>
<evidence type="ECO:0000313" key="2">
    <source>
        <dbReference type="EMBL" id="MDT0330721.1"/>
    </source>
</evidence>
<feature type="chain" id="PRO_5045882296" description="Sulfur globule protein" evidence="1">
    <location>
        <begin position="28"/>
        <end position="71"/>
    </location>
</feature>
<dbReference type="Proteomes" id="UP001183390">
    <property type="component" value="Unassembled WGS sequence"/>
</dbReference>
<dbReference type="RefSeq" id="WP_311513280.1">
    <property type="nucleotide sequence ID" value="NZ_JAVREP010000015.1"/>
</dbReference>
<proteinExistence type="predicted"/>
<protein>
    <recommendedName>
        <fullName evidence="4">Sulfur globule protein</fullName>
    </recommendedName>
</protein>
<accession>A0ABU2MDF9</accession>
<evidence type="ECO:0000256" key="1">
    <source>
        <dbReference type="SAM" id="SignalP"/>
    </source>
</evidence>
<keyword evidence="3" id="KW-1185">Reference proteome</keyword>
<evidence type="ECO:0008006" key="4">
    <source>
        <dbReference type="Google" id="ProtNLM"/>
    </source>
</evidence>